<proteinExistence type="predicted"/>
<evidence type="ECO:0000313" key="1">
    <source>
        <dbReference type="EMBL" id="JAH49493.1"/>
    </source>
</evidence>
<sequence>MSFQVILKSQSCNFTKGQSKQDVFNGVITLLLH</sequence>
<accession>A0A0E9T9T0</accession>
<reference evidence="1" key="1">
    <citation type="submission" date="2014-11" db="EMBL/GenBank/DDBJ databases">
        <authorList>
            <person name="Amaro Gonzalez C."/>
        </authorList>
    </citation>
    <scope>NUCLEOTIDE SEQUENCE</scope>
</reference>
<reference evidence="1" key="2">
    <citation type="journal article" date="2015" name="Fish Shellfish Immunol.">
        <title>Early steps in the European eel (Anguilla anguilla)-Vibrio vulnificus interaction in the gills: Role of the RtxA13 toxin.</title>
        <authorList>
            <person name="Callol A."/>
            <person name="Pajuelo D."/>
            <person name="Ebbesson L."/>
            <person name="Teles M."/>
            <person name="MacKenzie S."/>
            <person name="Amaro C."/>
        </authorList>
    </citation>
    <scope>NUCLEOTIDE SEQUENCE</scope>
</reference>
<dbReference type="EMBL" id="GBXM01059084">
    <property type="protein sequence ID" value="JAH49493.1"/>
    <property type="molecule type" value="Transcribed_RNA"/>
</dbReference>
<protein>
    <submittedName>
        <fullName evidence="1">Uncharacterized protein</fullName>
    </submittedName>
</protein>
<name>A0A0E9T9T0_ANGAN</name>
<dbReference type="AlphaFoldDB" id="A0A0E9T9T0"/>
<organism evidence="1">
    <name type="scientific">Anguilla anguilla</name>
    <name type="common">European freshwater eel</name>
    <name type="synonym">Muraena anguilla</name>
    <dbReference type="NCBI Taxonomy" id="7936"/>
    <lineage>
        <taxon>Eukaryota</taxon>
        <taxon>Metazoa</taxon>
        <taxon>Chordata</taxon>
        <taxon>Craniata</taxon>
        <taxon>Vertebrata</taxon>
        <taxon>Euteleostomi</taxon>
        <taxon>Actinopterygii</taxon>
        <taxon>Neopterygii</taxon>
        <taxon>Teleostei</taxon>
        <taxon>Anguilliformes</taxon>
        <taxon>Anguillidae</taxon>
        <taxon>Anguilla</taxon>
    </lineage>
</organism>